<name>A0ABD5ZBY5_9EURY</name>
<evidence type="ECO:0000256" key="1">
    <source>
        <dbReference type="SAM" id="MobiDB-lite"/>
    </source>
</evidence>
<dbReference type="EMBL" id="JBHTAA010000001">
    <property type="protein sequence ID" value="MFC7202731.1"/>
    <property type="molecule type" value="Genomic_DNA"/>
</dbReference>
<protein>
    <submittedName>
        <fullName evidence="2">DUF5810 domain-containing protein</fullName>
    </submittedName>
</protein>
<feature type="region of interest" description="Disordered" evidence="1">
    <location>
        <begin position="71"/>
        <end position="159"/>
    </location>
</feature>
<dbReference type="Proteomes" id="UP001596481">
    <property type="component" value="Unassembled WGS sequence"/>
</dbReference>
<organism evidence="2 3">
    <name type="scientific">Haloferax namakaokahaiae</name>
    <dbReference type="NCBI Taxonomy" id="1748331"/>
    <lineage>
        <taxon>Archaea</taxon>
        <taxon>Methanobacteriati</taxon>
        <taxon>Methanobacteriota</taxon>
        <taxon>Stenosarchaea group</taxon>
        <taxon>Halobacteria</taxon>
        <taxon>Halobacteriales</taxon>
        <taxon>Haloferacaceae</taxon>
        <taxon>Haloferax</taxon>
    </lineage>
</organism>
<dbReference type="AlphaFoldDB" id="A0ABD5ZBY5"/>
<feature type="compositionally biased region" description="Basic and acidic residues" evidence="1">
    <location>
        <begin position="89"/>
        <end position="104"/>
    </location>
</feature>
<evidence type="ECO:0000313" key="3">
    <source>
        <dbReference type="Proteomes" id="UP001596481"/>
    </source>
</evidence>
<sequence>MGYACPVCDAPQRDETHLANHLALQALVHGDDHEAWLDEHEPDWESMNADRLGPLVAEFAEEGEYGEVFEDTVDRRSGGSMGSAHGHGHGHDHTHSHPHGDEHAQSQPFGGESEQLTGDAADIFQEARRLTKEMQADETRTEAEESDDEDADETDKKES</sequence>
<dbReference type="Pfam" id="PF19126">
    <property type="entry name" value="DUF5810"/>
    <property type="match status" value="1"/>
</dbReference>
<reference evidence="2 3" key="1">
    <citation type="journal article" date="2019" name="Int. J. Syst. Evol. Microbiol.">
        <title>The Global Catalogue of Microorganisms (GCM) 10K type strain sequencing project: providing services to taxonomists for standard genome sequencing and annotation.</title>
        <authorList>
            <consortium name="The Broad Institute Genomics Platform"/>
            <consortium name="The Broad Institute Genome Sequencing Center for Infectious Disease"/>
            <person name="Wu L."/>
            <person name="Ma J."/>
        </authorList>
    </citation>
    <scope>NUCLEOTIDE SEQUENCE [LARGE SCALE GENOMIC DNA]</scope>
    <source>
        <strain evidence="2 3">DSM 29988</strain>
    </source>
</reference>
<comment type="caution">
    <text evidence="2">The sequence shown here is derived from an EMBL/GenBank/DDBJ whole genome shotgun (WGS) entry which is preliminary data.</text>
</comment>
<proteinExistence type="predicted"/>
<dbReference type="InterPro" id="IPR043833">
    <property type="entry name" value="DUF5810"/>
</dbReference>
<evidence type="ECO:0000313" key="2">
    <source>
        <dbReference type="EMBL" id="MFC7202731.1"/>
    </source>
</evidence>
<feature type="compositionally biased region" description="Acidic residues" evidence="1">
    <location>
        <begin position="144"/>
        <end position="153"/>
    </location>
</feature>
<dbReference type="RefSeq" id="WP_390222022.1">
    <property type="nucleotide sequence ID" value="NZ_JBHTAA010000001.1"/>
</dbReference>
<feature type="compositionally biased region" description="Basic and acidic residues" evidence="1">
    <location>
        <begin position="125"/>
        <end position="143"/>
    </location>
</feature>
<accession>A0ABD5ZBY5</accession>
<gene>
    <name evidence="2" type="ORF">ACFQJC_04340</name>
</gene>
<keyword evidence="3" id="KW-1185">Reference proteome</keyword>